<dbReference type="InterPro" id="IPR054703">
    <property type="entry name" value="Mop-rel"/>
</dbReference>
<dbReference type="InterPro" id="IPR025877">
    <property type="entry name" value="MobA-like_NTP_Trfase"/>
</dbReference>
<organism evidence="2 3">
    <name type="scientific">Pelosinus baikalensis</name>
    <dbReference type="NCBI Taxonomy" id="2892015"/>
    <lineage>
        <taxon>Bacteria</taxon>
        <taxon>Bacillati</taxon>
        <taxon>Bacillota</taxon>
        <taxon>Negativicutes</taxon>
        <taxon>Selenomonadales</taxon>
        <taxon>Sporomusaceae</taxon>
        <taxon>Pelosinus</taxon>
    </lineage>
</organism>
<gene>
    <name evidence="2" type="ORF">LMF89_02750</name>
</gene>
<dbReference type="PANTHER" id="PTHR43777">
    <property type="entry name" value="MOLYBDENUM COFACTOR CYTIDYLYLTRANSFERASE"/>
    <property type="match status" value="1"/>
</dbReference>
<name>A0ABS8HMA2_9FIRM</name>
<dbReference type="RefSeq" id="WP_229533783.1">
    <property type="nucleotide sequence ID" value="NZ_JAJHJB010000002.1"/>
</dbReference>
<dbReference type="Proteomes" id="UP001165492">
    <property type="component" value="Unassembled WGS sequence"/>
</dbReference>
<accession>A0ABS8HMA2</accession>
<evidence type="ECO:0000259" key="1">
    <source>
        <dbReference type="PROSITE" id="PS51831"/>
    </source>
</evidence>
<dbReference type="Gene3D" id="1.10.3210.10">
    <property type="entry name" value="Hypothetical protein af1432"/>
    <property type="match status" value="1"/>
</dbReference>
<dbReference type="Gene3D" id="3.90.550.10">
    <property type="entry name" value="Spore Coat Polysaccharide Biosynthesis Protein SpsA, Chain A"/>
    <property type="match status" value="1"/>
</dbReference>
<keyword evidence="2" id="KW-0808">Transferase</keyword>
<dbReference type="EMBL" id="JAJHJB010000002">
    <property type="protein sequence ID" value="MCC5464283.1"/>
    <property type="molecule type" value="Genomic_DNA"/>
</dbReference>
<evidence type="ECO:0000313" key="2">
    <source>
        <dbReference type="EMBL" id="MCC5464283.1"/>
    </source>
</evidence>
<dbReference type="SUPFAM" id="SSF53448">
    <property type="entry name" value="Nucleotide-diphospho-sugar transferases"/>
    <property type="match status" value="1"/>
</dbReference>
<dbReference type="InterPro" id="IPR029044">
    <property type="entry name" value="Nucleotide-diphossugar_trans"/>
</dbReference>
<feature type="domain" description="HD" evidence="1">
    <location>
        <begin position="223"/>
        <end position="318"/>
    </location>
</feature>
<evidence type="ECO:0000313" key="3">
    <source>
        <dbReference type="Proteomes" id="UP001165492"/>
    </source>
</evidence>
<dbReference type="GO" id="GO:0016740">
    <property type="term" value="F:transferase activity"/>
    <property type="evidence" value="ECO:0007669"/>
    <property type="project" value="UniProtKB-KW"/>
</dbReference>
<dbReference type="SUPFAM" id="SSF109604">
    <property type="entry name" value="HD-domain/PDEase-like"/>
    <property type="match status" value="1"/>
</dbReference>
<dbReference type="CDD" id="cd04182">
    <property type="entry name" value="GT_2_like_f"/>
    <property type="match status" value="1"/>
</dbReference>
<dbReference type="InterPro" id="IPR006674">
    <property type="entry name" value="HD_domain"/>
</dbReference>
<protein>
    <submittedName>
        <fullName evidence="2">NTP transferase domain-containing protein</fullName>
    </submittedName>
</protein>
<dbReference type="PANTHER" id="PTHR43777:SF1">
    <property type="entry name" value="MOLYBDENUM COFACTOR CYTIDYLYLTRANSFERASE"/>
    <property type="match status" value="1"/>
</dbReference>
<dbReference type="PROSITE" id="PS51831">
    <property type="entry name" value="HD"/>
    <property type="match status" value="1"/>
</dbReference>
<sequence length="375" mass="41582">MWNKDKMGAVLLAAGYSSRMVKCKSLLPLGGLRVIERGINTFRQAGIVDITVVVGHRADELIPILDELKVSYVFNEKYSEGMFSSIVKGVQSLPAETKAFFLLPSDMPLIKSHTVRLLGRAFNKVKADIIYPVFQKYRGHPPLIGANYFPEILLGNTSGGLRQILERREGNAYEVEVFDEGILLDIDTHEDYQKIMTGYYRRDIPTQAECEAILKKMNVSEAIVNHGRMVAEIARNLALRLNEIGLNIDVHAVTAAGKLHDLAKGKPNHAQIGGRILKKYGYYKVAQIVAAHTDMELNEKALPDEAAVVYLADKLVKGGGIVSIDERFSASMDEYAASAEAVAVIRERRLRAEKIEQTVEQLLGISLVMAARDLC</sequence>
<keyword evidence="3" id="KW-1185">Reference proteome</keyword>
<dbReference type="NCBIfam" id="NF045665">
    <property type="entry name" value="NTPtran_DVU1551"/>
    <property type="match status" value="1"/>
</dbReference>
<reference evidence="2" key="1">
    <citation type="submission" date="2021-11" db="EMBL/GenBank/DDBJ databases">
        <title>Description of a new species Pelosinus isolated from the bottom sediments of Lake Baikal.</title>
        <authorList>
            <person name="Zakharyuk A."/>
        </authorList>
    </citation>
    <scope>NUCLEOTIDE SEQUENCE</scope>
    <source>
        <strain evidence="2">Bkl1</strain>
    </source>
</reference>
<comment type="caution">
    <text evidence="2">The sequence shown here is derived from an EMBL/GenBank/DDBJ whole genome shotgun (WGS) entry which is preliminary data.</text>
</comment>
<dbReference type="Pfam" id="PF12804">
    <property type="entry name" value="NTP_transf_3"/>
    <property type="match status" value="1"/>
</dbReference>
<dbReference type="Pfam" id="PF01966">
    <property type="entry name" value="HD"/>
    <property type="match status" value="1"/>
</dbReference>
<proteinExistence type="predicted"/>